<feature type="transmembrane region" description="Helical" evidence="6">
    <location>
        <begin position="190"/>
        <end position="216"/>
    </location>
</feature>
<evidence type="ECO:0000313" key="7">
    <source>
        <dbReference type="EMBL" id="TCK85801.1"/>
    </source>
</evidence>
<keyword evidence="2" id="KW-1003">Cell membrane</keyword>
<keyword evidence="5 6" id="KW-0472">Membrane</keyword>
<protein>
    <submittedName>
        <fullName evidence="7">Uncharacterized protein (TIRG00374 family)</fullName>
    </submittedName>
</protein>
<keyword evidence="8" id="KW-1185">Reference proteome</keyword>
<feature type="transmembrane region" description="Helical" evidence="6">
    <location>
        <begin position="118"/>
        <end position="145"/>
    </location>
</feature>
<evidence type="ECO:0000256" key="4">
    <source>
        <dbReference type="ARBA" id="ARBA00022989"/>
    </source>
</evidence>
<sequence length="303" mass="34595">MKRWIVILITICIAASLIVFIQKTNLEEVINSLHTVGYKFIWLLIITGTAYIFGTISWRYCLEKKFRSISILRLFLIRHIGETVSLFNPTSIVAGDTVKAMLLGAHGIEKRKVITSVLLSRIILIISQLGLFLIAVIIIFLKAIAFSKIDSQERTAGLYPFILVKYKALRVKIVNLFSEILPMFKNNRRMLFMSILFALLHWLFGSLEFYFILKFLGVDVSILHALIIDLGVVFFKAAGAFIPGQIGVEEYGNKIMLMLVGIPDHEIWISASVLRRARQLVWAAFGISAYFLFFNRHSNFQKE</sequence>
<reference evidence="7 8" key="1">
    <citation type="submission" date="2019-03" db="EMBL/GenBank/DDBJ databases">
        <title>Genomic Encyclopedia of Archaeal and Bacterial Type Strains, Phase II (KMG-II): from individual species to whole genera.</title>
        <authorList>
            <person name="Goeker M."/>
        </authorList>
    </citation>
    <scope>NUCLEOTIDE SEQUENCE [LARGE SCALE GENOMIC DNA]</scope>
    <source>
        <strain evidence="7 8">DSM 22554</strain>
    </source>
</reference>
<keyword evidence="3 6" id="KW-0812">Transmembrane</keyword>
<comment type="caution">
    <text evidence="7">The sequence shown here is derived from an EMBL/GenBank/DDBJ whole genome shotgun (WGS) entry which is preliminary data.</text>
</comment>
<keyword evidence="4 6" id="KW-1133">Transmembrane helix</keyword>
<gene>
    <name evidence="7" type="ORF">C8N28_1117</name>
</gene>
<evidence type="ECO:0000313" key="8">
    <source>
        <dbReference type="Proteomes" id="UP000294616"/>
    </source>
</evidence>
<evidence type="ECO:0000256" key="5">
    <source>
        <dbReference type="ARBA" id="ARBA00023136"/>
    </source>
</evidence>
<evidence type="ECO:0000256" key="2">
    <source>
        <dbReference type="ARBA" id="ARBA00022475"/>
    </source>
</evidence>
<evidence type="ECO:0000256" key="3">
    <source>
        <dbReference type="ARBA" id="ARBA00022692"/>
    </source>
</evidence>
<comment type="subcellular location">
    <subcellularLocation>
        <location evidence="1">Cell membrane</location>
        <topology evidence="1">Multi-pass membrane protein</topology>
    </subcellularLocation>
</comment>
<dbReference type="PANTHER" id="PTHR39087:SF2">
    <property type="entry name" value="UPF0104 MEMBRANE PROTEIN MJ1595"/>
    <property type="match status" value="1"/>
</dbReference>
<feature type="transmembrane region" description="Helical" evidence="6">
    <location>
        <begin position="222"/>
        <end position="243"/>
    </location>
</feature>
<dbReference type="InterPro" id="IPR022791">
    <property type="entry name" value="L-PG_synthase/AglD"/>
</dbReference>
<evidence type="ECO:0000256" key="1">
    <source>
        <dbReference type="ARBA" id="ARBA00004651"/>
    </source>
</evidence>
<accession>A0A4V2PYF8</accession>
<dbReference type="AlphaFoldDB" id="A0A4V2PYF8"/>
<organism evidence="7 8">
    <name type="scientific">Albibacterium bauzanense</name>
    <dbReference type="NCBI Taxonomy" id="653929"/>
    <lineage>
        <taxon>Bacteria</taxon>
        <taxon>Pseudomonadati</taxon>
        <taxon>Bacteroidota</taxon>
        <taxon>Sphingobacteriia</taxon>
        <taxon>Sphingobacteriales</taxon>
        <taxon>Sphingobacteriaceae</taxon>
        <taxon>Albibacterium</taxon>
    </lineage>
</organism>
<dbReference type="PANTHER" id="PTHR39087">
    <property type="entry name" value="UPF0104 MEMBRANE PROTEIN MJ1595"/>
    <property type="match status" value="1"/>
</dbReference>
<dbReference type="EMBL" id="SMGO01000001">
    <property type="protein sequence ID" value="TCK85801.1"/>
    <property type="molecule type" value="Genomic_DNA"/>
</dbReference>
<proteinExistence type="predicted"/>
<dbReference type="GO" id="GO:0005886">
    <property type="term" value="C:plasma membrane"/>
    <property type="evidence" value="ECO:0007669"/>
    <property type="project" value="UniProtKB-SubCell"/>
</dbReference>
<dbReference type="OrthoDB" id="1016056at2"/>
<dbReference type="Proteomes" id="UP000294616">
    <property type="component" value="Unassembled WGS sequence"/>
</dbReference>
<feature type="transmembrane region" description="Helical" evidence="6">
    <location>
        <begin position="41"/>
        <end position="62"/>
    </location>
</feature>
<feature type="transmembrane region" description="Helical" evidence="6">
    <location>
        <begin position="280"/>
        <end position="297"/>
    </location>
</feature>
<feature type="transmembrane region" description="Helical" evidence="6">
    <location>
        <begin position="5"/>
        <end position="21"/>
    </location>
</feature>
<dbReference type="Pfam" id="PF03706">
    <property type="entry name" value="LPG_synthase_TM"/>
    <property type="match status" value="1"/>
</dbReference>
<name>A0A4V2PYF8_9SPHI</name>
<evidence type="ECO:0000256" key="6">
    <source>
        <dbReference type="SAM" id="Phobius"/>
    </source>
</evidence>
<dbReference type="RefSeq" id="WP_132222298.1">
    <property type="nucleotide sequence ID" value="NZ_SMGO01000001.1"/>
</dbReference>